<protein>
    <submittedName>
        <fullName evidence="1">Uncharacterized protein</fullName>
    </submittedName>
</protein>
<dbReference type="RefSeq" id="WP_062730602.1">
    <property type="nucleotide sequence ID" value="NZ_JABCMA010000027.1"/>
</dbReference>
<dbReference type="EMBL" id="JABCMA010000027">
    <property type="protein sequence ID" value="NMR75714.1"/>
    <property type="molecule type" value="Genomic_DNA"/>
</dbReference>
<gene>
    <name evidence="1" type="ORF">HKB35_19035</name>
</gene>
<reference evidence="1 2" key="1">
    <citation type="submission" date="2020-04" db="EMBL/GenBank/DDBJ databases">
        <title>Whole-genome sequencing of Vibrio spp. from China reveals different genetic environments of blaCTX-M-14 among diverse lineages.</title>
        <authorList>
            <person name="Zheng Z."/>
            <person name="Ye L."/>
            <person name="Chen S."/>
        </authorList>
    </citation>
    <scope>NUCLEOTIDE SEQUENCE [LARGE SCALE GENOMIC DNA]</scope>
    <source>
        <strain evidence="1 2">Vb1636</strain>
    </source>
</reference>
<dbReference type="Proteomes" id="UP000565155">
    <property type="component" value="Unassembled WGS sequence"/>
</dbReference>
<organism evidence="1 2">
    <name type="scientific">Vibrio alginolyticus</name>
    <dbReference type="NCBI Taxonomy" id="663"/>
    <lineage>
        <taxon>Bacteria</taxon>
        <taxon>Pseudomonadati</taxon>
        <taxon>Pseudomonadota</taxon>
        <taxon>Gammaproteobacteria</taxon>
        <taxon>Vibrionales</taxon>
        <taxon>Vibrionaceae</taxon>
        <taxon>Vibrio</taxon>
    </lineage>
</organism>
<name>A0A7Y0R139_VIBAL</name>
<proteinExistence type="predicted"/>
<dbReference type="AlphaFoldDB" id="A0A7Y0R139"/>
<accession>A0A7Y0R139</accession>
<comment type="caution">
    <text evidence="1">The sequence shown here is derived from an EMBL/GenBank/DDBJ whole genome shotgun (WGS) entry which is preliminary data.</text>
</comment>
<sequence length="374" mass="40865">MGQVRENLPNGDPRNKIEYLADCIDDAKAASAESASDAPQNLLVNPELSHSGVDLAMGSPHQLRWLTNAYTYKDQAANQMHLGRSFGRPAPVGWGVEVVPIDGVSDYHSVAYSSLGGDIEKFDYTAKASYLLATGSNSRVLHFSVFSAPFDRELRALNDEGTAWVPENQSYSLFFRGEKNTAVRFGLLELDANGDFVGYVAQAQIPAEAGFNQFSQAWLHGIKLQAGGLYAYFVESDTSLGEFTSSPVSAGVFLNPDELDIIPDLTPSDTATRRFRLTESFGEFSKADVEAGVHLNVSKFLMPFGMEKHLIFASLKGTPGYYTVQNLPAEVVKTRYDQVSVRGAVADATTVIMAYYSESPVHLNYFSSANYQAV</sequence>
<evidence type="ECO:0000313" key="2">
    <source>
        <dbReference type="Proteomes" id="UP000565155"/>
    </source>
</evidence>
<dbReference type="InterPro" id="IPR022121">
    <property type="entry name" value="Peptidase_M73_camelysin"/>
</dbReference>
<evidence type="ECO:0000313" key="1">
    <source>
        <dbReference type="EMBL" id="NMR75714.1"/>
    </source>
</evidence>
<dbReference type="Pfam" id="PF12389">
    <property type="entry name" value="Peptidase_M73"/>
    <property type="match status" value="1"/>
</dbReference>